<dbReference type="InterPro" id="IPR011037">
    <property type="entry name" value="Pyrv_Knase-like_insert_dom_sf"/>
</dbReference>
<dbReference type="RefSeq" id="WP_406855071.1">
    <property type="nucleotide sequence ID" value="NZ_CP157484.1"/>
</dbReference>
<name>A0AAU7JDC6_9HYPH</name>
<dbReference type="GO" id="GO:0030151">
    <property type="term" value="F:molybdenum ion binding"/>
    <property type="evidence" value="ECO:0007669"/>
    <property type="project" value="InterPro"/>
</dbReference>
<accession>A0AAU7JDC6</accession>
<dbReference type="GO" id="GO:0003824">
    <property type="term" value="F:catalytic activity"/>
    <property type="evidence" value="ECO:0007669"/>
    <property type="project" value="InterPro"/>
</dbReference>
<dbReference type="InterPro" id="IPR005303">
    <property type="entry name" value="MOCOS_middle"/>
</dbReference>
<evidence type="ECO:0000259" key="1">
    <source>
        <dbReference type="PROSITE" id="PS51340"/>
    </source>
</evidence>
<protein>
    <submittedName>
        <fullName evidence="2">MOSC domain-containing protein</fullName>
    </submittedName>
</protein>
<evidence type="ECO:0000313" key="2">
    <source>
        <dbReference type="EMBL" id="XBO38232.1"/>
    </source>
</evidence>
<dbReference type="Gene3D" id="2.40.33.20">
    <property type="entry name" value="PK beta-barrel domain-like"/>
    <property type="match status" value="1"/>
</dbReference>
<dbReference type="Pfam" id="PF03473">
    <property type="entry name" value="MOSC"/>
    <property type="match status" value="1"/>
</dbReference>
<proteinExistence type="predicted"/>
<organism evidence="2">
    <name type="scientific">Alsobacter sp. KACC 23698</name>
    <dbReference type="NCBI Taxonomy" id="3149229"/>
    <lineage>
        <taxon>Bacteria</taxon>
        <taxon>Pseudomonadati</taxon>
        <taxon>Pseudomonadota</taxon>
        <taxon>Alphaproteobacteria</taxon>
        <taxon>Hyphomicrobiales</taxon>
        <taxon>Alsobacteraceae</taxon>
        <taxon>Alsobacter</taxon>
    </lineage>
</organism>
<dbReference type="Pfam" id="PF03476">
    <property type="entry name" value="MOSC_N"/>
    <property type="match status" value="1"/>
</dbReference>
<dbReference type="PROSITE" id="PS51340">
    <property type="entry name" value="MOSC"/>
    <property type="match status" value="1"/>
</dbReference>
<reference evidence="2" key="1">
    <citation type="submission" date="2024-05" db="EMBL/GenBank/DDBJ databases">
        <authorList>
            <person name="Kim S."/>
            <person name="Heo J."/>
            <person name="Choi H."/>
            <person name="Choi Y."/>
            <person name="Kwon S.-W."/>
            <person name="Kim Y."/>
        </authorList>
    </citation>
    <scope>NUCLEOTIDE SEQUENCE</scope>
    <source>
        <strain evidence="2">KACC 23698</strain>
    </source>
</reference>
<gene>
    <name evidence="2" type="ORF">ABEG18_21395</name>
</gene>
<feature type="domain" description="MOSC" evidence="1">
    <location>
        <begin position="110"/>
        <end position="265"/>
    </location>
</feature>
<dbReference type="AlphaFoldDB" id="A0AAU7JDC6"/>
<dbReference type="EMBL" id="CP157484">
    <property type="protein sequence ID" value="XBO38232.1"/>
    <property type="molecule type" value="Genomic_DNA"/>
</dbReference>
<dbReference type="InterPro" id="IPR005302">
    <property type="entry name" value="MoCF_Sase_C"/>
</dbReference>
<dbReference type="GO" id="GO:0030170">
    <property type="term" value="F:pyridoxal phosphate binding"/>
    <property type="evidence" value="ECO:0007669"/>
    <property type="project" value="InterPro"/>
</dbReference>
<sequence length="265" mass="28581">MGSGSQHFGPALGEARIAALHRYPVKGLSPESLDAVQVTPGDPFPHDRRYAIENGPSGFDARSPAHLPKIAFLMLMRNEALARLRTRFDPETTTLTIHDGADMAAAGDLSRPEGRAAIEDFFARFSAKDLRGTPRVLEAPAFSFSDTPRRVVSIINRASVQDLEARLGRPVDPLRFRGNVLAEGWPAWSELDLVGAELRSTAGVRLTVVKRIQRCAATNVDPTTAERDMNIPATLQRAFDHADCGVYAEVTGGGTLALGDTLALG</sequence>
<dbReference type="SUPFAM" id="SSF50800">
    <property type="entry name" value="PK beta-barrel domain-like"/>
    <property type="match status" value="1"/>
</dbReference>